<evidence type="ECO:0000313" key="3">
    <source>
        <dbReference type="Proteomes" id="UP000265515"/>
    </source>
</evidence>
<keyword evidence="3" id="KW-1185">Reference proteome</keyword>
<dbReference type="Gramene" id="GBG59907">
    <property type="protein sequence ID" value="GBG59907"/>
    <property type="gene ID" value="CBR_g66712"/>
</dbReference>
<evidence type="ECO:0000313" key="2">
    <source>
        <dbReference type="EMBL" id="GBG59907.1"/>
    </source>
</evidence>
<dbReference type="Proteomes" id="UP000265515">
    <property type="component" value="Unassembled WGS sequence"/>
</dbReference>
<comment type="caution">
    <text evidence="2">The sequence shown here is derived from an EMBL/GenBank/DDBJ whole genome shotgun (WGS) entry which is preliminary data.</text>
</comment>
<dbReference type="EMBL" id="BFEA01000007">
    <property type="protein sequence ID" value="GBG59907.1"/>
    <property type="molecule type" value="Genomic_DNA"/>
</dbReference>
<accession>A0A388JQ49</accession>
<feature type="region of interest" description="Disordered" evidence="1">
    <location>
        <begin position="32"/>
        <end position="52"/>
    </location>
</feature>
<organism evidence="2 3">
    <name type="scientific">Chara braunii</name>
    <name type="common">Braun's stonewort</name>
    <dbReference type="NCBI Taxonomy" id="69332"/>
    <lineage>
        <taxon>Eukaryota</taxon>
        <taxon>Viridiplantae</taxon>
        <taxon>Streptophyta</taxon>
        <taxon>Charophyceae</taxon>
        <taxon>Charales</taxon>
        <taxon>Characeae</taxon>
        <taxon>Chara</taxon>
    </lineage>
</organism>
<protein>
    <submittedName>
        <fullName evidence="2">Uncharacterized protein</fullName>
    </submittedName>
</protein>
<name>A0A388JQ49_CHABU</name>
<gene>
    <name evidence="2" type="ORF">CBR_g66712</name>
</gene>
<sequence length="257" mass="26333">MVTVTQCFNQGPSAAPPFLLPDASGKIVVSQGSELTTPHQGEDSQVGLTSSRSQTDIDVNLEVAAPEVGESNVPANGNSMVASQLLYLLELSCSMPSSSYDGVIRADGEVLLVEVRAPDFEIVDDGEELLLVGEVIHFCGKEFLVGEGNGVFARWSLGVGGGFLDGGSFGGVTREMLGQDDSHGEVGGVGGDVEMASGVGDLEDGGGGDELFDGIEGILAAVVPSEGFVLAGEFVERVQDVGEVADKGAVVVGKAEK</sequence>
<evidence type="ECO:0000256" key="1">
    <source>
        <dbReference type="SAM" id="MobiDB-lite"/>
    </source>
</evidence>
<proteinExistence type="predicted"/>
<reference evidence="2 3" key="1">
    <citation type="journal article" date="2018" name="Cell">
        <title>The Chara Genome: Secondary Complexity and Implications for Plant Terrestrialization.</title>
        <authorList>
            <person name="Nishiyama T."/>
            <person name="Sakayama H."/>
            <person name="Vries J.D."/>
            <person name="Buschmann H."/>
            <person name="Saint-Marcoux D."/>
            <person name="Ullrich K.K."/>
            <person name="Haas F.B."/>
            <person name="Vanderstraeten L."/>
            <person name="Becker D."/>
            <person name="Lang D."/>
            <person name="Vosolsobe S."/>
            <person name="Rombauts S."/>
            <person name="Wilhelmsson P.K.I."/>
            <person name="Janitza P."/>
            <person name="Kern R."/>
            <person name="Heyl A."/>
            <person name="Rumpler F."/>
            <person name="Villalobos L.I.A.C."/>
            <person name="Clay J.M."/>
            <person name="Skokan R."/>
            <person name="Toyoda A."/>
            <person name="Suzuki Y."/>
            <person name="Kagoshima H."/>
            <person name="Schijlen E."/>
            <person name="Tajeshwar N."/>
            <person name="Catarino B."/>
            <person name="Hetherington A.J."/>
            <person name="Saltykova A."/>
            <person name="Bonnot C."/>
            <person name="Breuninger H."/>
            <person name="Symeonidi A."/>
            <person name="Radhakrishnan G.V."/>
            <person name="Van Nieuwerburgh F."/>
            <person name="Deforce D."/>
            <person name="Chang C."/>
            <person name="Karol K.G."/>
            <person name="Hedrich R."/>
            <person name="Ulvskov P."/>
            <person name="Glockner G."/>
            <person name="Delwiche C.F."/>
            <person name="Petrasek J."/>
            <person name="Van de Peer Y."/>
            <person name="Friml J."/>
            <person name="Beilby M."/>
            <person name="Dolan L."/>
            <person name="Kohara Y."/>
            <person name="Sugano S."/>
            <person name="Fujiyama A."/>
            <person name="Delaux P.-M."/>
            <person name="Quint M."/>
            <person name="TheiBen G."/>
            <person name="Hagemann M."/>
            <person name="Harholt J."/>
            <person name="Dunand C."/>
            <person name="Zachgo S."/>
            <person name="Langdale J."/>
            <person name="Maumus F."/>
            <person name="Straeten D.V.D."/>
            <person name="Gould S.B."/>
            <person name="Rensing S.A."/>
        </authorList>
    </citation>
    <scope>NUCLEOTIDE SEQUENCE [LARGE SCALE GENOMIC DNA]</scope>
    <source>
        <strain evidence="2 3">S276</strain>
    </source>
</reference>
<dbReference type="AlphaFoldDB" id="A0A388JQ49"/>